<accession>A0A401IUJ6</accession>
<organism evidence="3 4">
    <name type="scientific">Ligilactobacillus salitolerans</name>
    <dbReference type="NCBI Taxonomy" id="1808352"/>
    <lineage>
        <taxon>Bacteria</taxon>
        <taxon>Bacillati</taxon>
        <taxon>Bacillota</taxon>
        <taxon>Bacilli</taxon>
        <taxon>Lactobacillales</taxon>
        <taxon>Lactobacillaceae</taxon>
        <taxon>Ligilactobacillus</taxon>
    </lineage>
</organism>
<protein>
    <submittedName>
        <fullName evidence="3">Phage terminase large subunit</fullName>
    </submittedName>
</protein>
<dbReference type="PANTHER" id="PTHR41287:SF1">
    <property type="entry name" value="PROTEIN YMFN"/>
    <property type="match status" value="1"/>
</dbReference>
<dbReference type="RefSeq" id="WP_124977298.1">
    <property type="nucleotide sequence ID" value="NZ_BFFP01000028.1"/>
</dbReference>
<evidence type="ECO:0000259" key="2">
    <source>
        <dbReference type="Pfam" id="PF20441"/>
    </source>
</evidence>
<gene>
    <name evidence="3" type="primary">xtmB</name>
    <name evidence="3" type="ORF">LFYK43_16580</name>
</gene>
<dbReference type="InterPro" id="IPR027417">
    <property type="entry name" value="P-loop_NTPase"/>
</dbReference>
<dbReference type="Pfam" id="PF03354">
    <property type="entry name" value="TerL_ATPase"/>
    <property type="match status" value="1"/>
</dbReference>
<dbReference type="Pfam" id="PF20441">
    <property type="entry name" value="TerL_nuclease"/>
    <property type="match status" value="1"/>
</dbReference>
<sequence>MDEIDLTRKGMSVDKAYTEQRDKGCYKKAFKHYKDPATRYAFAVLEGKILAGNMIKLNAFRHLQDLRRVEEDDKFKYVYDLTKCRAILNFAKLVPDVSMGKPLPLMLWQQAILCLAQGWRDKKGEKRYSRVLFSVARTNGKTYLSNILLAYAYIIEADGLYNQDMAYIAPITDQSQKGFAYITTTFNALADIPAFKREFRDKGITPLHDYVISRKTQNKLSRNSHESGKFDSHHYLLAVADEQGDDQRIGKIKENNGKITSGQIQTANHQFFQISTAYPDSNSYFYHDERMLEEVMMKDYERVLDDYLCIVYEQDELSETDKPELWGKSNPILDLDQQKHDLMIKSLVSERNTKMQDGSLTEFQNKNLNMWLQVKVNSYLELDDINNATLDEPPVDIDGRKVFIGFDKSNMSDDTAISFLFPYTDTDGTNKWYIYQHSWVPLARSQGNINIKEKEDGIAYQEVEKLGYASITKDQFGYIDDGAVYEWLLDFVDEHNLSVQYFCYDRWGTAKIIPWIEQKTDWNTMPVKNVIQSLNEPTIDFRKQMASGKIKYLNDPIIKYSLKNAVLFSNNNGVKIDKEKATSKIDFVDATMDAYYAAMYFFDDISLDKIDKSNPFAGMDNDAINDYFKQDFSF</sequence>
<evidence type="ECO:0000313" key="3">
    <source>
        <dbReference type="EMBL" id="GBG95199.1"/>
    </source>
</evidence>
<comment type="caution">
    <text evidence="3">The sequence shown here is derived from an EMBL/GenBank/DDBJ whole genome shotgun (WGS) entry which is preliminary data.</text>
</comment>
<dbReference type="AlphaFoldDB" id="A0A401IUJ6"/>
<dbReference type="InterPro" id="IPR005021">
    <property type="entry name" value="Terminase_largesu-like"/>
</dbReference>
<keyword evidence="4" id="KW-1185">Reference proteome</keyword>
<dbReference type="PANTHER" id="PTHR41287">
    <property type="match status" value="1"/>
</dbReference>
<reference evidence="4" key="1">
    <citation type="journal article" date="2019" name="Int. J. Syst. Evol. Microbiol.">
        <title>Lactobacillus salitolerans sp. nov., a novel lactic acid bacterium isolated from spent mushroom substrates.</title>
        <authorList>
            <person name="Tohno M."/>
            <person name="Tanizawa Y."/>
            <person name="Kojima Y."/>
            <person name="Sakamoto M."/>
            <person name="Nakamura Y."/>
            <person name="Ohkuma M."/>
            <person name="Kobayashi H."/>
        </authorList>
    </citation>
    <scope>NUCLEOTIDE SEQUENCE [LARGE SCALE GENOMIC DNA]</scope>
    <source>
        <strain evidence="4">YK43</strain>
    </source>
</reference>
<proteinExistence type="predicted"/>
<evidence type="ECO:0000313" key="4">
    <source>
        <dbReference type="Proteomes" id="UP000286848"/>
    </source>
</evidence>
<dbReference type="EMBL" id="BFFP01000028">
    <property type="protein sequence ID" value="GBG95199.1"/>
    <property type="molecule type" value="Genomic_DNA"/>
</dbReference>
<dbReference type="InterPro" id="IPR046462">
    <property type="entry name" value="TerL_nuclease"/>
</dbReference>
<evidence type="ECO:0000259" key="1">
    <source>
        <dbReference type="Pfam" id="PF03354"/>
    </source>
</evidence>
<name>A0A401IUJ6_9LACO</name>
<feature type="domain" description="Terminase large subunit-like endonuclease" evidence="2">
    <location>
        <begin position="305"/>
        <end position="596"/>
    </location>
</feature>
<feature type="domain" description="Terminase large subunit-like ATPase" evidence="1">
    <location>
        <begin position="108"/>
        <end position="289"/>
    </location>
</feature>
<dbReference type="InterPro" id="IPR046461">
    <property type="entry name" value="TerL_ATPase"/>
</dbReference>
<dbReference type="OrthoDB" id="9760250at2"/>
<dbReference type="Gene3D" id="3.40.50.300">
    <property type="entry name" value="P-loop containing nucleotide triphosphate hydrolases"/>
    <property type="match status" value="1"/>
</dbReference>
<dbReference type="GO" id="GO:0004519">
    <property type="term" value="F:endonuclease activity"/>
    <property type="evidence" value="ECO:0007669"/>
    <property type="project" value="InterPro"/>
</dbReference>
<dbReference type="Proteomes" id="UP000286848">
    <property type="component" value="Unassembled WGS sequence"/>
</dbReference>